<gene>
    <name evidence="1" type="ORF">FB567DRAFT_418793</name>
</gene>
<dbReference type="AlphaFoldDB" id="A0A8K0QXI6"/>
<dbReference type="OrthoDB" id="3801418at2759"/>
<organism evidence="1 2">
    <name type="scientific">Paraphoma chrysanthemicola</name>
    <dbReference type="NCBI Taxonomy" id="798071"/>
    <lineage>
        <taxon>Eukaryota</taxon>
        <taxon>Fungi</taxon>
        <taxon>Dikarya</taxon>
        <taxon>Ascomycota</taxon>
        <taxon>Pezizomycotina</taxon>
        <taxon>Dothideomycetes</taxon>
        <taxon>Pleosporomycetidae</taxon>
        <taxon>Pleosporales</taxon>
        <taxon>Pleosporineae</taxon>
        <taxon>Phaeosphaeriaceae</taxon>
        <taxon>Paraphoma</taxon>
    </lineage>
</organism>
<comment type="caution">
    <text evidence="1">The sequence shown here is derived from an EMBL/GenBank/DDBJ whole genome shotgun (WGS) entry which is preliminary data.</text>
</comment>
<sequence length="154" mass="17414">MSPPNLFTLPRECRDLIYTYLTHDIVLDWGYRMYPFPLGGHSAVQIHVPNAPMLNVLLSCTQIYDEYRQARYFTNPCMAINLSEHCLWRLMEGEPTNQARVFKILGRIARVEFAAGSAATLSSALEDGGLQDLWMLAETLMQSISVFAPKLTSV</sequence>
<proteinExistence type="predicted"/>
<evidence type="ECO:0000313" key="2">
    <source>
        <dbReference type="Proteomes" id="UP000813461"/>
    </source>
</evidence>
<accession>A0A8K0QXI6</accession>
<dbReference type="EMBL" id="JAGMVJ010000019">
    <property type="protein sequence ID" value="KAH7076244.1"/>
    <property type="molecule type" value="Genomic_DNA"/>
</dbReference>
<name>A0A8K0QXI6_9PLEO</name>
<dbReference type="Proteomes" id="UP000813461">
    <property type="component" value="Unassembled WGS sequence"/>
</dbReference>
<protein>
    <submittedName>
        <fullName evidence="1">Uncharacterized protein</fullName>
    </submittedName>
</protein>
<feature type="non-terminal residue" evidence="1">
    <location>
        <position position="154"/>
    </location>
</feature>
<keyword evidence="2" id="KW-1185">Reference proteome</keyword>
<evidence type="ECO:0000313" key="1">
    <source>
        <dbReference type="EMBL" id="KAH7076244.1"/>
    </source>
</evidence>
<reference evidence="1" key="1">
    <citation type="journal article" date="2021" name="Nat. Commun.">
        <title>Genetic determinants of endophytism in the Arabidopsis root mycobiome.</title>
        <authorList>
            <person name="Mesny F."/>
            <person name="Miyauchi S."/>
            <person name="Thiergart T."/>
            <person name="Pickel B."/>
            <person name="Atanasova L."/>
            <person name="Karlsson M."/>
            <person name="Huettel B."/>
            <person name="Barry K.W."/>
            <person name="Haridas S."/>
            <person name="Chen C."/>
            <person name="Bauer D."/>
            <person name="Andreopoulos W."/>
            <person name="Pangilinan J."/>
            <person name="LaButti K."/>
            <person name="Riley R."/>
            <person name="Lipzen A."/>
            <person name="Clum A."/>
            <person name="Drula E."/>
            <person name="Henrissat B."/>
            <person name="Kohler A."/>
            <person name="Grigoriev I.V."/>
            <person name="Martin F.M."/>
            <person name="Hacquard S."/>
        </authorList>
    </citation>
    <scope>NUCLEOTIDE SEQUENCE</scope>
    <source>
        <strain evidence="1">MPI-SDFR-AT-0120</strain>
    </source>
</reference>